<evidence type="ECO:0000313" key="4">
    <source>
        <dbReference type="Ensembl" id="ENSACOP00000014338.1"/>
    </source>
</evidence>
<accession>A0A8B9G074</accession>
<keyword evidence="5" id="KW-1185">Reference proteome</keyword>
<dbReference type="Ensembl" id="ENSACOT00000014841.1">
    <property type="protein sequence ID" value="ENSACOP00000014338.1"/>
    <property type="gene ID" value="ENSACOG00000009964.1"/>
</dbReference>
<sequence>MDNGPNFVSKAAQTFALKWGITLIQGIPYNSTGQAIVERANQTLKSKLEVLARAEGFADAIPSGDQARLLATALLALNQFPRGEEVNSPTQKHWATRALEEGPLVIIRNELGEWEQGWRLVLTGRGYSPFTWVLEQLEQSQVISTKTTAGSPVFSVYPCQLAPIDPCLNLIGNYFCPASNPGKTYCNYPGEYYCAYWGCETISTAWELQKDKFLNITHGPKGCQSKWGNCAYLDLLVKLPHDPGWFIGRTWGIRYWEPGKDGGGLFRIRKTMPPIETERIGPNTVLTGETQTKTPTINSTPKPEHRQTKKPETSLASEKPQNPAPNGMQTRQDEILGKYPLWNLMEATFQILKQAHPNLTKHCWLCYSVMPPYYEAIVVDSLPDHTTGSNPMQCNWQNNTQGISLSQVTGKGRCIGQIPQGKQHLCANETIPQKSGWLVPAKNAKWVCSKTGLTPCVSLEYLYLINEFCVQIILLPRIIYHPASYMYEIKEKETNTLLGLPLVKREPTTAFTIAALLTIGGTGAGTGIAALIKGNQDFIHLRNTIDEDLAKIEQSITLLEQSLRSLSEVVLQNRRGLDLLFLKEGGLCAALKEECCVYVDHTGVVRNTMEKLRENLEKRRKERESQHSWYENWFPSSSWLPALLSTLIGPITMIVLALTFGPCIINKLVSFAKSRLERVKCIHLVLPPSHCASQRQQTTKNGDRKGQK</sequence>
<dbReference type="InterPro" id="IPR012337">
    <property type="entry name" value="RNaseH-like_sf"/>
</dbReference>
<dbReference type="Proteomes" id="UP000694522">
    <property type="component" value="Unplaced"/>
</dbReference>
<keyword evidence="2" id="KW-1133">Transmembrane helix</keyword>
<dbReference type="Gene3D" id="3.90.310.10">
    <property type="entry name" value="ENV polyprotein, receptor-binding domain"/>
    <property type="match status" value="1"/>
</dbReference>
<reference evidence="4" key="2">
    <citation type="submission" date="2025-09" db="UniProtKB">
        <authorList>
            <consortium name="Ensembl"/>
        </authorList>
    </citation>
    <scope>IDENTIFICATION</scope>
</reference>
<dbReference type="AlphaFoldDB" id="A0A8B9G074"/>
<dbReference type="GO" id="GO:0015074">
    <property type="term" value="P:DNA integration"/>
    <property type="evidence" value="ECO:0007669"/>
    <property type="project" value="InterPro"/>
</dbReference>
<feature type="transmembrane region" description="Helical" evidence="2">
    <location>
        <begin position="639"/>
        <end position="665"/>
    </location>
</feature>
<feature type="domain" description="Integrase catalytic" evidence="3">
    <location>
        <begin position="1"/>
        <end position="99"/>
    </location>
</feature>
<dbReference type="Gene3D" id="3.30.420.10">
    <property type="entry name" value="Ribonuclease H-like superfamily/Ribonuclease H"/>
    <property type="match status" value="1"/>
</dbReference>
<dbReference type="Gene3D" id="2.30.30.10">
    <property type="entry name" value="Integrase, C-terminal domain superfamily, retroviral"/>
    <property type="match status" value="1"/>
</dbReference>
<dbReference type="PROSITE" id="PS50994">
    <property type="entry name" value="INTEGRASE"/>
    <property type="match status" value="1"/>
</dbReference>
<dbReference type="CDD" id="cd09851">
    <property type="entry name" value="HTLV-1-like_HR1-HR2"/>
    <property type="match status" value="1"/>
</dbReference>
<protein>
    <recommendedName>
        <fullName evidence="3">Integrase catalytic domain-containing protein</fullName>
    </recommendedName>
</protein>
<dbReference type="Gene3D" id="1.10.287.210">
    <property type="match status" value="1"/>
</dbReference>
<feature type="transmembrane region" description="Helical" evidence="2">
    <location>
        <begin position="510"/>
        <end position="532"/>
    </location>
</feature>
<evidence type="ECO:0000256" key="1">
    <source>
        <dbReference type="SAM" id="MobiDB-lite"/>
    </source>
</evidence>
<evidence type="ECO:0000259" key="3">
    <source>
        <dbReference type="PROSITE" id="PS50994"/>
    </source>
</evidence>
<dbReference type="GO" id="GO:0003676">
    <property type="term" value="F:nucleic acid binding"/>
    <property type="evidence" value="ECO:0007669"/>
    <property type="project" value="InterPro"/>
</dbReference>
<feature type="compositionally biased region" description="Basic and acidic residues" evidence="1">
    <location>
        <begin position="302"/>
        <end position="312"/>
    </location>
</feature>
<reference evidence="4" key="1">
    <citation type="submission" date="2025-08" db="UniProtKB">
        <authorList>
            <consortium name="Ensembl"/>
        </authorList>
    </citation>
    <scope>IDENTIFICATION</scope>
</reference>
<keyword evidence="2" id="KW-0812">Transmembrane</keyword>
<dbReference type="InterPro" id="IPR036862">
    <property type="entry name" value="Integrase_C_dom_sf_retrovir"/>
</dbReference>
<evidence type="ECO:0000313" key="5">
    <source>
        <dbReference type="Proteomes" id="UP000694522"/>
    </source>
</evidence>
<dbReference type="PANTHER" id="PTHR10424">
    <property type="entry name" value="VIRAL ENVELOPE PROTEIN"/>
    <property type="match status" value="1"/>
</dbReference>
<evidence type="ECO:0000256" key="2">
    <source>
        <dbReference type="SAM" id="Phobius"/>
    </source>
</evidence>
<feature type="compositionally biased region" description="Polar residues" evidence="1">
    <location>
        <begin position="284"/>
        <end position="301"/>
    </location>
</feature>
<keyword evidence="2" id="KW-0472">Membrane</keyword>
<proteinExistence type="predicted"/>
<dbReference type="SUPFAM" id="SSF58069">
    <property type="entry name" value="Virus ectodomain"/>
    <property type="match status" value="1"/>
</dbReference>
<dbReference type="InterPro" id="IPR001584">
    <property type="entry name" value="Integrase_cat-core"/>
</dbReference>
<feature type="region of interest" description="Disordered" evidence="1">
    <location>
        <begin position="278"/>
        <end position="330"/>
    </location>
</feature>
<dbReference type="SUPFAM" id="SSF53098">
    <property type="entry name" value="Ribonuclease H-like"/>
    <property type="match status" value="1"/>
</dbReference>
<dbReference type="InterPro" id="IPR018154">
    <property type="entry name" value="TLV/ENV_coat_polyprotein"/>
</dbReference>
<dbReference type="InterPro" id="IPR008981">
    <property type="entry name" value="FMuLV_rcpt-bd"/>
</dbReference>
<name>A0A8B9G074_9PSIT</name>
<dbReference type="SUPFAM" id="SSF49830">
    <property type="entry name" value="ENV polyprotein, receptor-binding domain"/>
    <property type="match status" value="1"/>
</dbReference>
<dbReference type="Pfam" id="PF00429">
    <property type="entry name" value="TLV_coat"/>
    <property type="match status" value="1"/>
</dbReference>
<organism evidence="4 5">
    <name type="scientific">Amazona collaria</name>
    <name type="common">yellow-billed parrot</name>
    <dbReference type="NCBI Taxonomy" id="241587"/>
    <lineage>
        <taxon>Eukaryota</taxon>
        <taxon>Metazoa</taxon>
        <taxon>Chordata</taxon>
        <taxon>Craniata</taxon>
        <taxon>Vertebrata</taxon>
        <taxon>Euteleostomi</taxon>
        <taxon>Archelosauria</taxon>
        <taxon>Archosauria</taxon>
        <taxon>Dinosauria</taxon>
        <taxon>Saurischia</taxon>
        <taxon>Theropoda</taxon>
        <taxon>Coelurosauria</taxon>
        <taxon>Aves</taxon>
        <taxon>Neognathae</taxon>
        <taxon>Neoaves</taxon>
        <taxon>Telluraves</taxon>
        <taxon>Australaves</taxon>
        <taxon>Psittaciformes</taxon>
        <taxon>Psittacidae</taxon>
        <taxon>Amazona</taxon>
    </lineage>
</organism>
<dbReference type="InterPro" id="IPR036397">
    <property type="entry name" value="RNaseH_sf"/>
</dbReference>
<dbReference type="PANTHER" id="PTHR10424:SF82">
    <property type="entry name" value="ENVELOPE GLYCOPROTEIN-RELATED"/>
    <property type="match status" value="1"/>
</dbReference>